<evidence type="ECO:0000259" key="3">
    <source>
        <dbReference type="Pfam" id="PF12849"/>
    </source>
</evidence>
<dbReference type="Proteomes" id="UP001404104">
    <property type="component" value="Unassembled WGS sequence"/>
</dbReference>
<dbReference type="InterPro" id="IPR050811">
    <property type="entry name" value="Phosphate_ABC_transporter"/>
</dbReference>
<evidence type="ECO:0000313" key="5">
    <source>
        <dbReference type="Proteomes" id="UP001404104"/>
    </source>
</evidence>
<dbReference type="SUPFAM" id="SSF53850">
    <property type="entry name" value="Periplasmic binding protein-like II"/>
    <property type="match status" value="1"/>
</dbReference>
<reference evidence="4 5" key="1">
    <citation type="submission" date="2024-05" db="EMBL/GenBank/DDBJ databases">
        <authorList>
            <person name="Liu Q."/>
            <person name="Xin Y.-H."/>
        </authorList>
    </citation>
    <scope>NUCLEOTIDE SEQUENCE [LARGE SCALE GENOMIC DNA]</scope>
    <source>
        <strain evidence="4 5">CGMCC 1.15349</strain>
    </source>
</reference>
<organism evidence="4 5">
    <name type="scientific">Sphingomonas qilianensis</name>
    <dbReference type="NCBI Taxonomy" id="1736690"/>
    <lineage>
        <taxon>Bacteria</taxon>
        <taxon>Pseudomonadati</taxon>
        <taxon>Pseudomonadota</taxon>
        <taxon>Alphaproteobacteria</taxon>
        <taxon>Sphingomonadales</taxon>
        <taxon>Sphingomonadaceae</taxon>
        <taxon>Sphingomonas</taxon>
    </lineage>
</organism>
<dbReference type="RefSeq" id="WP_345863066.1">
    <property type="nucleotide sequence ID" value="NZ_JBDIMF010000001.1"/>
</dbReference>
<feature type="domain" description="PBP" evidence="3">
    <location>
        <begin position="21"/>
        <end position="296"/>
    </location>
</feature>
<evidence type="ECO:0000256" key="1">
    <source>
        <dbReference type="ARBA" id="ARBA00022729"/>
    </source>
</evidence>
<feature type="signal peptide" evidence="2">
    <location>
        <begin position="1"/>
        <end position="22"/>
    </location>
</feature>
<gene>
    <name evidence="4" type="ORF">ABC969_03815</name>
</gene>
<dbReference type="PROSITE" id="PS51257">
    <property type="entry name" value="PROKAR_LIPOPROTEIN"/>
    <property type="match status" value="1"/>
</dbReference>
<dbReference type="PANTHER" id="PTHR30570:SF1">
    <property type="entry name" value="PHOSPHATE-BINDING PROTEIN PSTS"/>
    <property type="match status" value="1"/>
</dbReference>
<protein>
    <submittedName>
        <fullName evidence="4">Substrate-binding domain-containing protein</fullName>
    </submittedName>
</protein>
<keyword evidence="1 2" id="KW-0732">Signal</keyword>
<sequence length="340" mass="36172">MLGRLGLIVLAPLALASCNSESAEIRVTGSSTIYPFSKAVGEAFVRAKPGHKEPIFDTVGTSVGILRFCDKDRAIDIVDASRRMRRAEFAKCQAAGIRDITEMAIGLDGIALAESNNGPKIALTRQDIYRALAANPLGKPNTTKTWKNANPALPAIPIKVLGPPTTSGTRDMFVDLILQPGCLAAMPDAKALQAAGDPAQFDKVCRQLRADGPYVAKGEDDSVIVTALEQDPTALGLFGYSYLEQNAGRLNGVPIDGVQPDYANIASGKYPAMRTLYLYVKTSRLKGRPAVKAYLDQYAAMWAPGGPLVKHGLIALPDKVRARSAEAIAFATPLDPAALP</sequence>
<accession>A0ABU9XR45</accession>
<proteinExistence type="predicted"/>
<name>A0ABU9XR45_9SPHN</name>
<feature type="chain" id="PRO_5046081648" evidence="2">
    <location>
        <begin position="23"/>
        <end position="340"/>
    </location>
</feature>
<evidence type="ECO:0000256" key="2">
    <source>
        <dbReference type="SAM" id="SignalP"/>
    </source>
</evidence>
<evidence type="ECO:0000313" key="4">
    <source>
        <dbReference type="EMBL" id="MEN2785545.1"/>
    </source>
</evidence>
<comment type="caution">
    <text evidence="4">The sequence shown here is derived from an EMBL/GenBank/DDBJ whole genome shotgun (WGS) entry which is preliminary data.</text>
</comment>
<dbReference type="Pfam" id="PF12849">
    <property type="entry name" value="PBP_like_2"/>
    <property type="match status" value="1"/>
</dbReference>
<dbReference type="EMBL" id="JBDIMF010000001">
    <property type="protein sequence ID" value="MEN2785545.1"/>
    <property type="molecule type" value="Genomic_DNA"/>
</dbReference>
<dbReference type="PANTHER" id="PTHR30570">
    <property type="entry name" value="PERIPLASMIC PHOSPHATE BINDING COMPONENT OF PHOSPHATE ABC TRANSPORTER"/>
    <property type="match status" value="1"/>
</dbReference>
<keyword evidence="5" id="KW-1185">Reference proteome</keyword>
<dbReference type="InterPro" id="IPR024370">
    <property type="entry name" value="PBP_domain"/>
</dbReference>
<dbReference type="Gene3D" id="3.40.190.10">
    <property type="entry name" value="Periplasmic binding protein-like II"/>
    <property type="match status" value="2"/>
</dbReference>